<accession>A0A5B7IY82</accession>
<dbReference type="Proteomes" id="UP000324222">
    <property type="component" value="Unassembled WGS sequence"/>
</dbReference>
<feature type="compositionally biased region" description="Basic and acidic residues" evidence="1">
    <location>
        <begin position="38"/>
        <end position="52"/>
    </location>
</feature>
<comment type="caution">
    <text evidence="2">The sequence shown here is derived from an EMBL/GenBank/DDBJ whole genome shotgun (WGS) entry which is preliminary data.</text>
</comment>
<organism evidence="2 3">
    <name type="scientific">Portunus trituberculatus</name>
    <name type="common">Swimming crab</name>
    <name type="synonym">Neptunus trituberculatus</name>
    <dbReference type="NCBI Taxonomy" id="210409"/>
    <lineage>
        <taxon>Eukaryota</taxon>
        <taxon>Metazoa</taxon>
        <taxon>Ecdysozoa</taxon>
        <taxon>Arthropoda</taxon>
        <taxon>Crustacea</taxon>
        <taxon>Multicrustacea</taxon>
        <taxon>Malacostraca</taxon>
        <taxon>Eumalacostraca</taxon>
        <taxon>Eucarida</taxon>
        <taxon>Decapoda</taxon>
        <taxon>Pleocyemata</taxon>
        <taxon>Brachyura</taxon>
        <taxon>Eubrachyura</taxon>
        <taxon>Portunoidea</taxon>
        <taxon>Portunidae</taxon>
        <taxon>Portuninae</taxon>
        <taxon>Portunus</taxon>
    </lineage>
</organism>
<gene>
    <name evidence="2" type="ORF">E2C01_083878</name>
</gene>
<feature type="compositionally biased region" description="Basic residues" evidence="1">
    <location>
        <begin position="23"/>
        <end position="37"/>
    </location>
</feature>
<feature type="region of interest" description="Disordered" evidence="1">
    <location>
        <begin position="1"/>
        <end position="72"/>
    </location>
</feature>
<sequence length="72" mass="8203">MKQATTIASCKKRPTIAIQTTPSRRHREALTRHNPKRTPRERGDAHSERKILGEYTTPPEGPTQPYQDPPTN</sequence>
<evidence type="ECO:0000313" key="3">
    <source>
        <dbReference type="Proteomes" id="UP000324222"/>
    </source>
</evidence>
<dbReference type="AlphaFoldDB" id="A0A5B7IY82"/>
<feature type="compositionally biased region" description="Pro residues" evidence="1">
    <location>
        <begin position="59"/>
        <end position="72"/>
    </location>
</feature>
<reference evidence="2 3" key="1">
    <citation type="submission" date="2019-05" db="EMBL/GenBank/DDBJ databases">
        <title>Another draft genome of Portunus trituberculatus and its Hox gene families provides insights of decapod evolution.</title>
        <authorList>
            <person name="Jeong J.-H."/>
            <person name="Song I."/>
            <person name="Kim S."/>
            <person name="Choi T."/>
            <person name="Kim D."/>
            <person name="Ryu S."/>
            <person name="Kim W."/>
        </authorList>
    </citation>
    <scope>NUCLEOTIDE SEQUENCE [LARGE SCALE GENOMIC DNA]</scope>
    <source>
        <tissue evidence="2">Muscle</tissue>
    </source>
</reference>
<protein>
    <submittedName>
        <fullName evidence="2">Uncharacterized protein</fullName>
    </submittedName>
</protein>
<name>A0A5B7IY82_PORTR</name>
<evidence type="ECO:0000256" key="1">
    <source>
        <dbReference type="SAM" id="MobiDB-lite"/>
    </source>
</evidence>
<proteinExistence type="predicted"/>
<dbReference type="EMBL" id="VSRR010079450">
    <property type="protein sequence ID" value="MPC88952.1"/>
    <property type="molecule type" value="Genomic_DNA"/>
</dbReference>
<keyword evidence="3" id="KW-1185">Reference proteome</keyword>
<evidence type="ECO:0000313" key="2">
    <source>
        <dbReference type="EMBL" id="MPC88952.1"/>
    </source>
</evidence>